<sequence>MVLANICLVAETPSIKHTAAYHNSFDLMLMLKSIISMLFFGFLVFKK</sequence>
<dbReference type="KEGG" id="lpq:AF91_10610"/>
<proteinExistence type="predicted"/>
<keyword evidence="1" id="KW-0472">Membrane</keyword>
<evidence type="ECO:0000256" key="1">
    <source>
        <dbReference type="SAM" id="Phobius"/>
    </source>
</evidence>
<organism evidence="2 3">
    <name type="scientific">Lacticaseibacillus paracasei N1115</name>
    <dbReference type="NCBI Taxonomy" id="1446494"/>
    <lineage>
        <taxon>Bacteria</taxon>
        <taxon>Bacillati</taxon>
        <taxon>Bacillota</taxon>
        <taxon>Bacilli</taxon>
        <taxon>Lactobacillales</taxon>
        <taxon>Lactobacillaceae</taxon>
        <taxon>Lacticaseibacillus</taxon>
    </lineage>
</organism>
<dbReference type="Proteomes" id="UP000019441">
    <property type="component" value="Chromosome"/>
</dbReference>
<feature type="transmembrane region" description="Helical" evidence="1">
    <location>
        <begin position="27"/>
        <end position="45"/>
    </location>
</feature>
<dbReference type="EMBL" id="CP007122">
    <property type="protein sequence ID" value="AHJ33593.1"/>
    <property type="molecule type" value="Genomic_DNA"/>
</dbReference>
<keyword evidence="1" id="KW-0812">Transmembrane</keyword>
<name>A0A806LFH9_LACPA</name>
<accession>A0A806LFH9</accession>
<reference evidence="2 3" key="1">
    <citation type="journal article" date="2014" name="Genome Announc.">
        <title>Whole Genome Sequence of the Probiotic Strain Lactobacillus paracasei N1115, Isolated from Traditional Chinese Fermented Milk.</title>
        <authorList>
            <person name="Wang S."/>
            <person name="Zhu H."/>
            <person name="He F."/>
            <person name="Luo Y."/>
            <person name="Kang Z."/>
            <person name="Lu C."/>
            <person name="Feng L."/>
            <person name="Lu X."/>
            <person name="Xue Y."/>
            <person name="Wang H."/>
        </authorList>
    </citation>
    <scope>NUCLEOTIDE SEQUENCE [LARGE SCALE GENOMIC DNA]</scope>
    <source>
        <strain evidence="2 3">N1115</strain>
    </source>
</reference>
<keyword evidence="1" id="KW-1133">Transmembrane helix</keyword>
<evidence type="ECO:0000313" key="2">
    <source>
        <dbReference type="EMBL" id="AHJ33593.1"/>
    </source>
</evidence>
<protein>
    <submittedName>
        <fullName evidence="2">Uncharacterized protein</fullName>
    </submittedName>
</protein>
<dbReference type="AlphaFoldDB" id="A0A806LFH9"/>
<evidence type="ECO:0000313" key="3">
    <source>
        <dbReference type="Proteomes" id="UP000019441"/>
    </source>
</evidence>
<gene>
    <name evidence="2" type="ORF">AF91_10610</name>
</gene>